<dbReference type="HAMAP" id="MF_00758">
    <property type="entry name" value="UPF0301"/>
    <property type="match status" value="1"/>
</dbReference>
<keyword evidence="4" id="KW-1185">Reference proteome</keyword>
<dbReference type="PANTHER" id="PTHR30327:SF1">
    <property type="entry name" value="UPF0301 PROTEIN YQGE"/>
    <property type="match status" value="1"/>
</dbReference>
<dbReference type="AlphaFoldDB" id="A0A4Y5YCT1"/>
<accession>A0A4Y5YCT1</accession>
<dbReference type="PANTHER" id="PTHR30327">
    <property type="entry name" value="UNCHARACTERIZED PROTEIN YQGE"/>
    <property type="match status" value="1"/>
</dbReference>
<sequence length="186" mass="21003">MDNFKDHFLIAMPSLDDTFFERAVIYICEHDKKGAMGLMVNRPIGVEVEDLLEQMELYLSPEFLFSLDSQVLIGGPVAPERGFVLHTPQPHWLNSTEISEHTMLTSSRDILAAIGSKKSPEHFIVALGYAGWGKDQLEQEIADNTWLTIKATPELLFSADHEQMWQVATQQLGFDIWQMSSQVGHA</sequence>
<evidence type="ECO:0000256" key="2">
    <source>
        <dbReference type="HAMAP-Rule" id="MF_00758"/>
    </source>
</evidence>
<reference evidence="3 4" key="1">
    <citation type="submission" date="2019-06" db="EMBL/GenBank/DDBJ databases">
        <title>The genome of Shewanella sp. SM1901.</title>
        <authorList>
            <person name="Cha Q."/>
        </authorList>
    </citation>
    <scope>NUCLEOTIDE SEQUENCE [LARGE SCALE GENOMIC DNA]</scope>
    <source>
        <strain evidence="3 4">SM1901</strain>
    </source>
</reference>
<evidence type="ECO:0000313" key="4">
    <source>
        <dbReference type="Proteomes" id="UP000319809"/>
    </source>
</evidence>
<dbReference type="Proteomes" id="UP000319809">
    <property type="component" value="Chromosome"/>
</dbReference>
<dbReference type="Gene3D" id="3.40.1740.10">
    <property type="entry name" value="VC0467-like"/>
    <property type="match status" value="1"/>
</dbReference>
<dbReference type="SUPFAM" id="SSF143456">
    <property type="entry name" value="VC0467-like"/>
    <property type="match status" value="1"/>
</dbReference>
<gene>
    <name evidence="3" type="ORF">FH971_05540</name>
</gene>
<dbReference type="KEGG" id="spol:FH971_05540"/>
<evidence type="ECO:0000256" key="1">
    <source>
        <dbReference type="ARBA" id="ARBA00009600"/>
    </source>
</evidence>
<name>A0A4Y5YCT1_9GAMM</name>
<dbReference type="Pfam" id="PF02622">
    <property type="entry name" value="DUF179"/>
    <property type="match status" value="1"/>
</dbReference>
<organism evidence="3 4">
    <name type="scientific">Shewanella polaris</name>
    <dbReference type="NCBI Taxonomy" id="2588449"/>
    <lineage>
        <taxon>Bacteria</taxon>
        <taxon>Pseudomonadati</taxon>
        <taxon>Pseudomonadota</taxon>
        <taxon>Gammaproteobacteria</taxon>
        <taxon>Alteromonadales</taxon>
        <taxon>Shewanellaceae</taxon>
        <taxon>Shewanella</taxon>
    </lineage>
</organism>
<proteinExistence type="inferred from homology"/>
<dbReference type="EMBL" id="CP041036">
    <property type="protein sequence ID" value="QDE30484.1"/>
    <property type="molecule type" value="Genomic_DNA"/>
</dbReference>
<dbReference type="RefSeq" id="WP_137222162.1">
    <property type="nucleotide sequence ID" value="NZ_CP041036.1"/>
</dbReference>
<dbReference type="InterPro" id="IPR003774">
    <property type="entry name" value="AlgH-like"/>
</dbReference>
<evidence type="ECO:0000313" key="3">
    <source>
        <dbReference type="EMBL" id="QDE30484.1"/>
    </source>
</evidence>
<comment type="similarity">
    <text evidence="1 2">Belongs to the UPF0301 (AlgH) family.</text>
</comment>
<protein>
    <recommendedName>
        <fullName evidence="2">UPF0301 protein FH971_05540</fullName>
    </recommendedName>
</protein>
<dbReference type="NCBIfam" id="NF001266">
    <property type="entry name" value="PRK00228.1-1"/>
    <property type="match status" value="1"/>
</dbReference>
<dbReference type="GO" id="GO:0005829">
    <property type="term" value="C:cytosol"/>
    <property type="evidence" value="ECO:0007669"/>
    <property type="project" value="TreeGrafter"/>
</dbReference>